<feature type="coiled-coil region" evidence="6">
    <location>
        <begin position="300"/>
        <end position="327"/>
    </location>
</feature>
<dbReference type="GO" id="GO:0004527">
    <property type="term" value="F:exonuclease activity"/>
    <property type="evidence" value="ECO:0007669"/>
    <property type="project" value="UniProtKB-KW"/>
</dbReference>
<evidence type="ECO:0000259" key="9">
    <source>
        <dbReference type="Pfam" id="PF10141"/>
    </source>
</evidence>
<keyword evidence="12" id="KW-1185">Reference proteome</keyword>
<dbReference type="Pfam" id="PF17768">
    <property type="entry name" value="RecJ_OB"/>
    <property type="match status" value="1"/>
</dbReference>
<dbReference type="Pfam" id="PF01368">
    <property type="entry name" value="DHH"/>
    <property type="match status" value="1"/>
</dbReference>
<evidence type="ECO:0000256" key="6">
    <source>
        <dbReference type="SAM" id="Coils"/>
    </source>
</evidence>
<dbReference type="InterPro" id="IPR051673">
    <property type="entry name" value="SSDNA_exonuclease_RecJ"/>
</dbReference>
<dbReference type="NCBIfam" id="TIGR00644">
    <property type="entry name" value="recJ"/>
    <property type="match status" value="1"/>
</dbReference>
<keyword evidence="4" id="KW-0378">Hydrolase</keyword>
<evidence type="ECO:0000256" key="5">
    <source>
        <dbReference type="ARBA" id="ARBA00022839"/>
    </source>
</evidence>
<evidence type="ECO:0000259" key="10">
    <source>
        <dbReference type="Pfam" id="PF17768"/>
    </source>
</evidence>
<evidence type="ECO:0000259" key="8">
    <source>
        <dbReference type="Pfam" id="PF02272"/>
    </source>
</evidence>
<dbReference type="InterPro" id="IPR018779">
    <property type="entry name" value="RecJ_C"/>
</dbReference>
<dbReference type="InterPro" id="IPR003156">
    <property type="entry name" value="DHHA1_dom"/>
</dbReference>
<dbReference type="RefSeq" id="WP_305025312.1">
    <property type="nucleotide sequence ID" value="NZ_JAUQTB010000012.1"/>
</dbReference>
<comment type="similarity">
    <text evidence="1">Belongs to the RecJ family.</text>
</comment>
<gene>
    <name evidence="11" type="primary">recJ</name>
    <name evidence="11" type="ORF">Q5741_16910</name>
</gene>
<name>A0ABT9CFN8_9BACL</name>
<dbReference type="Gene3D" id="3.90.1640.30">
    <property type="match status" value="1"/>
</dbReference>
<dbReference type="InterPro" id="IPR004610">
    <property type="entry name" value="RecJ"/>
</dbReference>
<dbReference type="Pfam" id="PF10141">
    <property type="entry name" value="ssDNA-exonuc_C"/>
    <property type="match status" value="1"/>
</dbReference>
<sequence length="801" mass="88789">MLHSQYRWDLPGTDPAAAETLAQQLNVSKLLASLLMNRGITTVDAAKAFLYSTHEQMHDPFLLRGMKEAVDRIRLALEREEHILIYGDYDADGVSSTALMIYLMRHLGASFDIYIPHRSNEGYGLHNHALDWAMQQGVSLVVTVDTGISAVEQIAYANSLGIDVVVTDHHEPPEILPEAYTLVNPKLPDCPYPFKGLAGVGVALKLAQAMLGEVPEAWYEIASIGTIADLMPLQGENRYIVKTGLESMRRTSFPGIAALLSVGGIEIGAVTSVNVAFAMAPRINASGRLDHAGRAVSLLTTEHQDEAERLASELDLLNKERQRVVQEIVDEAINRVEQRVQAEGLPDVIVVAGEGWNVGVVGIVASKLLERYYRATIILGIDASTGMCKGSARSIPGLDIYEALSSCKDLMEHFGGHPAAAGMALHSDQLSAFDTALNQFAAVHLKPEHYVPVMEVDGVLQLEETPLAAVEELELLQPFGMDNPTPRFLLQGAAVQETRRMGRERNHLKLQLNQKGRQLDVVAFGRGALADYLEPKTALDVVGELTINEWNGNRKLQLMLQDLRMPEMQVFDLRDSRDPAGEVQRCLQELKPYMGREHTWAGVVREGSYLLNQGNSLNEQQLWVYDKHVGVRPLNPEASRESLSSVQTLFVLELPETMEQLLALLSDCSAVENLFLLYSRQDAAAGRLEKPSRESFKRVYILLSKLGPNPVSERDILPALSRQCSLSVRMLSKALDVFAELGFVERNGGQISFVSNPPKRDLEDSRHYQELGHLAEMEQYLLHENASNLTRWMMERTQGVS</sequence>
<evidence type="ECO:0000259" key="7">
    <source>
        <dbReference type="Pfam" id="PF01368"/>
    </source>
</evidence>
<accession>A0ABT9CFN8</accession>
<proteinExistence type="inferred from homology"/>
<protein>
    <recommendedName>
        <fullName evidence="2">Single-stranded-DNA-specific exonuclease RecJ</fullName>
    </recommendedName>
</protein>
<dbReference type="Proteomes" id="UP001240171">
    <property type="component" value="Unassembled WGS sequence"/>
</dbReference>
<evidence type="ECO:0000256" key="3">
    <source>
        <dbReference type="ARBA" id="ARBA00022722"/>
    </source>
</evidence>
<dbReference type="EMBL" id="JAUQTB010000012">
    <property type="protein sequence ID" value="MDO7908090.1"/>
    <property type="molecule type" value="Genomic_DNA"/>
</dbReference>
<keyword evidence="6" id="KW-0175">Coiled coil</keyword>
<organism evidence="11 12">
    <name type="scientific">Paenibacillus lacisoli</name>
    <dbReference type="NCBI Taxonomy" id="3064525"/>
    <lineage>
        <taxon>Bacteria</taxon>
        <taxon>Bacillati</taxon>
        <taxon>Bacillota</taxon>
        <taxon>Bacilli</taxon>
        <taxon>Bacillales</taxon>
        <taxon>Paenibacillaceae</taxon>
        <taxon>Paenibacillus</taxon>
    </lineage>
</organism>
<dbReference type="Pfam" id="PF02272">
    <property type="entry name" value="DHHA1"/>
    <property type="match status" value="1"/>
</dbReference>
<evidence type="ECO:0000256" key="4">
    <source>
        <dbReference type="ARBA" id="ARBA00022801"/>
    </source>
</evidence>
<reference evidence="11 12" key="1">
    <citation type="submission" date="2023-07" db="EMBL/GenBank/DDBJ databases">
        <title>Paenibacillus sp. JX-17 nov. isolated from soil.</title>
        <authorList>
            <person name="Wan Y."/>
            <person name="Liu B."/>
        </authorList>
    </citation>
    <scope>NUCLEOTIDE SEQUENCE [LARGE SCALE GENOMIC DNA]</scope>
    <source>
        <strain evidence="11 12">JX-17</strain>
    </source>
</reference>
<feature type="domain" description="RecJ OB" evidence="10">
    <location>
        <begin position="456"/>
        <end position="562"/>
    </location>
</feature>
<evidence type="ECO:0000256" key="2">
    <source>
        <dbReference type="ARBA" id="ARBA00019841"/>
    </source>
</evidence>
<evidence type="ECO:0000313" key="11">
    <source>
        <dbReference type="EMBL" id="MDO7908090.1"/>
    </source>
</evidence>
<keyword evidence="3" id="KW-0540">Nuclease</keyword>
<dbReference type="PANTHER" id="PTHR30255">
    <property type="entry name" value="SINGLE-STRANDED-DNA-SPECIFIC EXONUCLEASE RECJ"/>
    <property type="match status" value="1"/>
</dbReference>
<evidence type="ECO:0000256" key="1">
    <source>
        <dbReference type="ARBA" id="ARBA00005915"/>
    </source>
</evidence>
<dbReference type="PANTHER" id="PTHR30255:SF2">
    <property type="entry name" value="SINGLE-STRANDED-DNA-SPECIFIC EXONUCLEASE RECJ"/>
    <property type="match status" value="1"/>
</dbReference>
<dbReference type="InterPro" id="IPR041122">
    <property type="entry name" value="RecJ_OB"/>
</dbReference>
<feature type="domain" description="Single-stranded-DNA-specific exonuclease RecJ C-terminal" evidence="9">
    <location>
        <begin position="569"/>
        <end position="793"/>
    </location>
</feature>
<feature type="domain" description="DDH" evidence="7">
    <location>
        <begin position="82"/>
        <end position="218"/>
    </location>
</feature>
<keyword evidence="5 11" id="KW-0269">Exonuclease</keyword>
<evidence type="ECO:0000313" key="12">
    <source>
        <dbReference type="Proteomes" id="UP001240171"/>
    </source>
</evidence>
<comment type="caution">
    <text evidence="11">The sequence shown here is derived from an EMBL/GenBank/DDBJ whole genome shotgun (WGS) entry which is preliminary data.</text>
</comment>
<feature type="domain" description="DHHA1" evidence="8">
    <location>
        <begin position="348"/>
        <end position="441"/>
    </location>
</feature>
<dbReference type="SUPFAM" id="SSF64182">
    <property type="entry name" value="DHH phosphoesterases"/>
    <property type="match status" value="1"/>
</dbReference>
<dbReference type="Gene3D" id="2.40.50.460">
    <property type="match status" value="1"/>
</dbReference>
<dbReference type="InterPro" id="IPR038763">
    <property type="entry name" value="DHH_sf"/>
</dbReference>
<dbReference type="InterPro" id="IPR001667">
    <property type="entry name" value="DDH_dom"/>
</dbReference>